<dbReference type="EMBL" id="JAAMOZ010000001">
    <property type="protein sequence ID" value="NIH56451.1"/>
    <property type="molecule type" value="Genomic_DNA"/>
</dbReference>
<feature type="transmembrane region" description="Helical" evidence="20">
    <location>
        <begin position="262"/>
        <end position="282"/>
    </location>
</feature>
<dbReference type="InterPro" id="IPR001757">
    <property type="entry name" value="P_typ_ATPase"/>
</dbReference>
<dbReference type="InterPro" id="IPR044492">
    <property type="entry name" value="P_typ_ATPase_HD_dom"/>
</dbReference>
<dbReference type="SFLD" id="SFLDG00002">
    <property type="entry name" value="C1.7:_P-type_atpase_like"/>
    <property type="match status" value="1"/>
</dbReference>
<evidence type="ECO:0000256" key="5">
    <source>
        <dbReference type="ARBA" id="ARBA00013555"/>
    </source>
</evidence>
<comment type="catalytic activity">
    <reaction evidence="18">
        <text>ATP + H2O = ADP + phosphate + H(+)</text>
        <dbReference type="Rhea" id="RHEA:13065"/>
        <dbReference type="ChEBI" id="CHEBI:15377"/>
        <dbReference type="ChEBI" id="CHEBI:15378"/>
        <dbReference type="ChEBI" id="CHEBI:30616"/>
        <dbReference type="ChEBI" id="CHEBI:43474"/>
        <dbReference type="ChEBI" id="CHEBI:456216"/>
    </reaction>
</comment>
<evidence type="ECO:0000313" key="22">
    <source>
        <dbReference type="EMBL" id="NIH56451.1"/>
    </source>
</evidence>
<keyword evidence="14 20" id="KW-1133">Transmembrane helix</keyword>
<dbReference type="InterPro" id="IPR006068">
    <property type="entry name" value="ATPase_P-typ_cation-transptr_C"/>
</dbReference>
<feature type="domain" description="Cation-transporting P-type ATPase N-terminal" evidence="21">
    <location>
        <begin position="21"/>
        <end position="95"/>
    </location>
</feature>
<evidence type="ECO:0000313" key="23">
    <source>
        <dbReference type="Proteomes" id="UP000749311"/>
    </source>
</evidence>
<dbReference type="PROSITE" id="PS00154">
    <property type="entry name" value="ATPASE_E1_E2"/>
    <property type="match status" value="1"/>
</dbReference>
<accession>A0ABX0SI64</accession>
<dbReference type="InterPro" id="IPR023298">
    <property type="entry name" value="ATPase_P-typ_TM_dom_sf"/>
</dbReference>
<dbReference type="EC" id="7.2.2.14" evidence="4"/>
<keyword evidence="10" id="KW-0547">Nucleotide-binding</keyword>
<evidence type="ECO:0000256" key="20">
    <source>
        <dbReference type="SAM" id="Phobius"/>
    </source>
</evidence>
<evidence type="ECO:0000259" key="21">
    <source>
        <dbReference type="SMART" id="SM00831"/>
    </source>
</evidence>
<feature type="transmembrane region" description="Helical" evidence="20">
    <location>
        <begin position="99"/>
        <end position="115"/>
    </location>
</feature>
<comment type="similarity">
    <text evidence="3">Belongs to the cation transport ATPase (P-type) (TC 3.A.3) family. Type IIIB subfamily.</text>
</comment>
<dbReference type="InterPro" id="IPR036412">
    <property type="entry name" value="HAD-like_sf"/>
</dbReference>
<evidence type="ECO:0000256" key="9">
    <source>
        <dbReference type="ARBA" id="ARBA00022692"/>
    </source>
</evidence>
<comment type="caution">
    <text evidence="22">The sequence shown here is derived from an EMBL/GenBank/DDBJ whole genome shotgun (WGS) entry which is preliminary data.</text>
</comment>
<keyword evidence="8" id="KW-0597">Phosphoprotein</keyword>
<dbReference type="SUPFAM" id="SSF56784">
    <property type="entry name" value="HAD-like"/>
    <property type="match status" value="1"/>
</dbReference>
<evidence type="ECO:0000256" key="13">
    <source>
        <dbReference type="ARBA" id="ARBA00022967"/>
    </source>
</evidence>
<keyword evidence="12" id="KW-0460">Magnesium</keyword>
<gene>
    <name evidence="22" type="ORF">FB473_001096</name>
</gene>
<evidence type="ECO:0000256" key="11">
    <source>
        <dbReference type="ARBA" id="ARBA00022840"/>
    </source>
</evidence>
<evidence type="ECO:0000256" key="4">
    <source>
        <dbReference type="ARBA" id="ARBA00012786"/>
    </source>
</evidence>
<keyword evidence="13" id="KW-1278">Translocase</keyword>
<dbReference type="Gene3D" id="1.20.1110.10">
    <property type="entry name" value="Calcium-transporting ATPase, transmembrane domain"/>
    <property type="match status" value="2"/>
</dbReference>
<dbReference type="SMART" id="SM00831">
    <property type="entry name" value="Cation_ATPase_N"/>
    <property type="match status" value="1"/>
</dbReference>
<evidence type="ECO:0000256" key="12">
    <source>
        <dbReference type="ARBA" id="ARBA00022842"/>
    </source>
</evidence>
<dbReference type="InterPro" id="IPR018303">
    <property type="entry name" value="ATPase_P-typ_P_site"/>
</dbReference>
<dbReference type="SUPFAM" id="SSF81665">
    <property type="entry name" value="Calcium ATPase, transmembrane domain M"/>
    <property type="match status" value="1"/>
</dbReference>
<comment type="function">
    <text evidence="1">Mediates magnesium influx to the cytosol.</text>
</comment>
<evidence type="ECO:0000256" key="8">
    <source>
        <dbReference type="ARBA" id="ARBA00022553"/>
    </source>
</evidence>
<dbReference type="InterPro" id="IPR008250">
    <property type="entry name" value="ATPase_P-typ_transduc_dom_A_sf"/>
</dbReference>
<evidence type="ECO:0000256" key="2">
    <source>
        <dbReference type="ARBA" id="ARBA00004429"/>
    </source>
</evidence>
<dbReference type="InterPro" id="IPR059000">
    <property type="entry name" value="ATPase_P-type_domA"/>
</dbReference>
<evidence type="ECO:0000256" key="1">
    <source>
        <dbReference type="ARBA" id="ARBA00003954"/>
    </source>
</evidence>
<protein>
    <recommendedName>
        <fullName evidence="5">Magnesium-transporting ATPase, P-type 1</fullName>
        <ecNumber evidence="4">7.2.2.14</ecNumber>
    </recommendedName>
    <alternativeName>
        <fullName evidence="16">Mg(2+) transport ATPase, P-type 1</fullName>
    </alternativeName>
</protein>
<dbReference type="Pfam" id="PF00689">
    <property type="entry name" value="Cation_ATPase_C"/>
    <property type="match status" value="1"/>
</dbReference>
<feature type="region of interest" description="Disordered" evidence="19">
    <location>
        <begin position="1"/>
        <end position="21"/>
    </location>
</feature>
<feature type="transmembrane region" description="Helical" evidence="20">
    <location>
        <begin position="769"/>
        <end position="795"/>
    </location>
</feature>
<dbReference type="SFLD" id="SFLDF00027">
    <property type="entry name" value="p-type_atpase"/>
    <property type="match status" value="1"/>
</dbReference>
<dbReference type="Pfam" id="PF13246">
    <property type="entry name" value="Cation_ATPase"/>
    <property type="match status" value="1"/>
</dbReference>
<reference evidence="22 23" key="1">
    <citation type="submission" date="2020-02" db="EMBL/GenBank/DDBJ databases">
        <title>Sequencing the genomes of 1000 actinobacteria strains.</title>
        <authorList>
            <person name="Klenk H.-P."/>
        </authorList>
    </citation>
    <scope>NUCLEOTIDE SEQUENCE [LARGE SCALE GENOMIC DNA]</scope>
    <source>
        <strain evidence="22 23">DSM 19609</strain>
    </source>
</reference>
<organism evidence="22 23">
    <name type="scientific">Brooklawnia cerclae</name>
    <dbReference type="NCBI Taxonomy" id="349934"/>
    <lineage>
        <taxon>Bacteria</taxon>
        <taxon>Bacillati</taxon>
        <taxon>Actinomycetota</taxon>
        <taxon>Actinomycetes</taxon>
        <taxon>Propionibacteriales</taxon>
        <taxon>Propionibacteriaceae</taxon>
        <taxon>Brooklawnia</taxon>
    </lineage>
</organism>
<keyword evidence="11" id="KW-0067">ATP-binding</keyword>
<feature type="transmembrane region" description="Helical" evidence="20">
    <location>
        <begin position="833"/>
        <end position="852"/>
    </location>
</feature>
<dbReference type="SFLD" id="SFLDS00003">
    <property type="entry name" value="Haloacid_Dehalogenase"/>
    <property type="match status" value="1"/>
</dbReference>
<evidence type="ECO:0000256" key="3">
    <source>
        <dbReference type="ARBA" id="ARBA00008746"/>
    </source>
</evidence>
<keyword evidence="6" id="KW-1003">Cell membrane</keyword>
<dbReference type="InterPro" id="IPR006415">
    <property type="entry name" value="P-type_ATPase_IIIB"/>
</dbReference>
<dbReference type="Proteomes" id="UP000749311">
    <property type="component" value="Unassembled WGS sequence"/>
</dbReference>
<dbReference type="Gene3D" id="3.40.50.1000">
    <property type="entry name" value="HAD superfamily/HAD-like"/>
    <property type="match status" value="2"/>
</dbReference>
<evidence type="ECO:0000256" key="7">
    <source>
        <dbReference type="ARBA" id="ARBA00022519"/>
    </source>
</evidence>
<dbReference type="InterPro" id="IPR023299">
    <property type="entry name" value="ATPase_P-typ_cyto_dom_N"/>
</dbReference>
<keyword evidence="15 20" id="KW-0472">Membrane</keyword>
<evidence type="ECO:0000256" key="18">
    <source>
        <dbReference type="ARBA" id="ARBA00049360"/>
    </source>
</evidence>
<dbReference type="InterPro" id="IPR004014">
    <property type="entry name" value="ATPase_P-typ_cation-transptr_N"/>
</dbReference>
<evidence type="ECO:0000256" key="15">
    <source>
        <dbReference type="ARBA" id="ARBA00023136"/>
    </source>
</evidence>
<proteinExistence type="inferred from homology"/>
<dbReference type="RefSeq" id="WP_167165449.1">
    <property type="nucleotide sequence ID" value="NZ_BAAAOO010000015.1"/>
</dbReference>
<dbReference type="PRINTS" id="PR01836">
    <property type="entry name" value="MGATPASE"/>
</dbReference>
<keyword evidence="9 20" id="KW-0812">Transmembrane</keyword>
<evidence type="ECO:0000256" key="19">
    <source>
        <dbReference type="SAM" id="MobiDB-lite"/>
    </source>
</evidence>
<dbReference type="Gene3D" id="2.70.150.10">
    <property type="entry name" value="Calcium-transporting ATPase, cytoplasmic transduction domain A"/>
    <property type="match status" value="1"/>
</dbReference>
<evidence type="ECO:0000256" key="17">
    <source>
        <dbReference type="ARBA" id="ARBA00047295"/>
    </source>
</evidence>
<keyword evidence="7" id="KW-0997">Cell inner membrane</keyword>
<dbReference type="InterPro" id="IPR023214">
    <property type="entry name" value="HAD_sf"/>
</dbReference>
<evidence type="ECO:0000256" key="14">
    <source>
        <dbReference type="ARBA" id="ARBA00022989"/>
    </source>
</evidence>
<feature type="transmembrane region" description="Helical" evidence="20">
    <location>
        <begin position="288"/>
        <end position="312"/>
    </location>
</feature>
<comment type="subcellular location">
    <subcellularLocation>
        <location evidence="2">Cell inner membrane</location>
        <topology evidence="2">Multi-pass membrane protein</topology>
    </subcellularLocation>
</comment>
<evidence type="ECO:0000256" key="10">
    <source>
        <dbReference type="ARBA" id="ARBA00022741"/>
    </source>
</evidence>
<dbReference type="NCBIfam" id="TIGR01494">
    <property type="entry name" value="ATPase_P-type"/>
    <property type="match status" value="1"/>
</dbReference>
<dbReference type="Pfam" id="PF00122">
    <property type="entry name" value="E1-E2_ATPase"/>
    <property type="match status" value="1"/>
</dbReference>
<dbReference type="Pfam" id="PF00690">
    <property type="entry name" value="Cation_ATPase_N"/>
    <property type="match status" value="1"/>
</dbReference>
<evidence type="ECO:0000256" key="16">
    <source>
        <dbReference type="ARBA" id="ARBA00029806"/>
    </source>
</evidence>
<dbReference type="PANTHER" id="PTHR42861">
    <property type="entry name" value="CALCIUM-TRANSPORTING ATPASE"/>
    <property type="match status" value="1"/>
</dbReference>
<comment type="catalytic activity">
    <reaction evidence="17">
        <text>Mg(2+)(out) + ATP + H2O = Mg(2+)(in) + ADP + phosphate + H(+)</text>
        <dbReference type="Rhea" id="RHEA:10260"/>
        <dbReference type="ChEBI" id="CHEBI:15377"/>
        <dbReference type="ChEBI" id="CHEBI:15378"/>
        <dbReference type="ChEBI" id="CHEBI:18420"/>
        <dbReference type="ChEBI" id="CHEBI:30616"/>
        <dbReference type="ChEBI" id="CHEBI:43474"/>
        <dbReference type="ChEBI" id="CHEBI:456216"/>
        <dbReference type="EC" id="7.2.2.14"/>
    </reaction>
</comment>
<feature type="transmembrane region" description="Helical" evidence="20">
    <location>
        <begin position="70"/>
        <end position="93"/>
    </location>
</feature>
<feature type="transmembrane region" description="Helical" evidence="20">
    <location>
        <begin position="864"/>
        <end position="882"/>
    </location>
</feature>
<dbReference type="SUPFAM" id="SSF81653">
    <property type="entry name" value="Calcium ATPase, transduction domain A"/>
    <property type="match status" value="1"/>
</dbReference>
<dbReference type="Gene3D" id="3.40.1110.10">
    <property type="entry name" value="Calcium-transporting ATPase, cytoplasmic domain N"/>
    <property type="match status" value="1"/>
</dbReference>
<name>A0ABX0SI64_9ACTN</name>
<sequence>MATSSCPDRGESAGPPHAGSQFWAGTRTELLETLGTDPVRGLGSDEAQRRLDETHHAEGTRQGSNTALNVLLRQFTSPIILILLVAAVISFLVDDAPDGVIVIVIVVASGLLGFWQEYRAGTAVRALLERVRVTTTVLRDGVRTDLALSLVVPGDLVELTAGSIVPADGRILDSDSLLVDESALTGESFPIEKRPSDTVAAGAALAERTNCVFQASHVVSGTAHIAVVATGRGTEFGRVSQDLARRAAPTEFERGMGDFGDLLLRIMLVLTAFIFVVNWTLGRPVIEALMFALALAIGLTPQMLPAITAVSLSTGARKMAARKVIVKRLEAIEDLGSVSILCTDKTGTITRGVAGLDRAEPLRLREADDGSDDAPGLDEDVLRLALANAGLQSGFRNPLDEAILERGQAPATARAVEELPYDFTRKRLSVAVAGLEPAVPLELVCKGAFDSVLGCCASARVDGLSLPIDDVKDIVESRFEKLSANGFRVLAIATRTIRLAPGQALTPADESDLELRGLLCFHDPVKPDVPAQIDRLARLGVDVKVVTGDNRFAAAKVTRDLGLDASRVMTGRQIDAAGDDALEDAVGAVSVFAEVEPAQKARIVRALRHVQEAEHRRRAEASRPDRGRGGRVRVPPRCSVAFLGDGINDAPALHAADVGISVDTAHEVARDAAAVVLLDKSLGVVIDGIRLGRETFANTLKYVRVTTSANFGNMASMAVASLFLPFLPLLPRQVLVLNFLTDLPSMAIASDRVDDELVRRPGRWRISSIRGFMIVFGLLSALFDVVTFLVLVLGFHTGATAFRSAWFVESTLTELAVLFSMRTALPMFRSRPAAPLALIGLAVAAVVFVLPYSPLAPVLGLEAVAGPVLATLAAITVAYVAANELLKRRVITDWAE</sequence>
<evidence type="ECO:0000256" key="6">
    <source>
        <dbReference type="ARBA" id="ARBA00022475"/>
    </source>
</evidence>
<keyword evidence="23" id="KW-1185">Reference proteome</keyword>